<evidence type="ECO:0000256" key="1">
    <source>
        <dbReference type="ARBA" id="ARBA00023180"/>
    </source>
</evidence>
<gene>
    <name evidence="4" type="ORF">ODALV1_LOCUS2025</name>
</gene>
<evidence type="ECO:0000256" key="2">
    <source>
        <dbReference type="SAM" id="SignalP"/>
    </source>
</evidence>
<name>A0ABP1PQD2_9HEXA</name>
<reference evidence="4 5" key="1">
    <citation type="submission" date="2024-08" db="EMBL/GenBank/DDBJ databases">
        <authorList>
            <person name="Cucini C."/>
            <person name="Frati F."/>
        </authorList>
    </citation>
    <scope>NUCLEOTIDE SEQUENCE [LARGE SCALE GENOMIC DNA]</scope>
</reference>
<keyword evidence="1" id="KW-0325">Glycoprotein</keyword>
<keyword evidence="2" id="KW-0732">Signal</keyword>
<dbReference type="InterPro" id="IPR019819">
    <property type="entry name" value="Carboxylesterase_B_CS"/>
</dbReference>
<dbReference type="Gene3D" id="3.40.50.1820">
    <property type="entry name" value="alpha/beta hydrolase"/>
    <property type="match status" value="1"/>
</dbReference>
<dbReference type="PANTHER" id="PTHR11559">
    <property type="entry name" value="CARBOXYLESTERASE"/>
    <property type="match status" value="1"/>
</dbReference>
<dbReference type="InterPro" id="IPR050309">
    <property type="entry name" value="Type-B_Carboxylest/Lipase"/>
</dbReference>
<dbReference type="PROSITE" id="PS00941">
    <property type="entry name" value="CARBOXYLESTERASE_B_2"/>
    <property type="match status" value="1"/>
</dbReference>
<dbReference type="EMBL" id="CAXLJM020000007">
    <property type="protein sequence ID" value="CAL8072149.1"/>
    <property type="molecule type" value="Genomic_DNA"/>
</dbReference>
<proteinExistence type="predicted"/>
<feature type="chain" id="PRO_5045236466" description="Carboxylesterase type B domain-containing protein" evidence="2">
    <location>
        <begin position="29"/>
        <end position="166"/>
    </location>
</feature>
<sequence>MAANARMPSVFLFYLLCAITDCPPPVSHQSTGQNGIGIRRQLELNFGASSDGRYARSHSNKLSDVTPPVVNTSLGEIQGRLIESRGGRVIAAFNGIPYALQPSFERRFRDPVPVGPWSGVLIANKTRRDCLQMDVSKQLRVRGSEDCLYLNVYSPLVCSIQIFYSL</sequence>
<dbReference type="Pfam" id="PF00135">
    <property type="entry name" value="COesterase"/>
    <property type="match status" value="1"/>
</dbReference>
<feature type="signal peptide" evidence="2">
    <location>
        <begin position="1"/>
        <end position="28"/>
    </location>
</feature>
<protein>
    <recommendedName>
        <fullName evidence="3">Carboxylesterase type B domain-containing protein</fullName>
    </recommendedName>
</protein>
<dbReference type="SUPFAM" id="SSF53474">
    <property type="entry name" value="alpha/beta-Hydrolases"/>
    <property type="match status" value="1"/>
</dbReference>
<organism evidence="4 5">
    <name type="scientific">Orchesella dallaii</name>
    <dbReference type="NCBI Taxonomy" id="48710"/>
    <lineage>
        <taxon>Eukaryota</taxon>
        <taxon>Metazoa</taxon>
        <taxon>Ecdysozoa</taxon>
        <taxon>Arthropoda</taxon>
        <taxon>Hexapoda</taxon>
        <taxon>Collembola</taxon>
        <taxon>Entomobryomorpha</taxon>
        <taxon>Entomobryoidea</taxon>
        <taxon>Orchesellidae</taxon>
        <taxon>Orchesellinae</taxon>
        <taxon>Orchesella</taxon>
    </lineage>
</organism>
<comment type="caution">
    <text evidence="4">The sequence shown here is derived from an EMBL/GenBank/DDBJ whole genome shotgun (WGS) entry which is preliminary data.</text>
</comment>
<dbReference type="Proteomes" id="UP001642540">
    <property type="component" value="Unassembled WGS sequence"/>
</dbReference>
<evidence type="ECO:0000259" key="3">
    <source>
        <dbReference type="Pfam" id="PF00135"/>
    </source>
</evidence>
<feature type="domain" description="Carboxylesterase type B" evidence="3">
    <location>
        <begin position="67"/>
        <end position="155"/>
    </location>
</feature>
<dbReference type="InterPro" id="IPR002018">
    <property type="entry name" value="CarbesteraseB"/>
</dbReference>
<dbReference type="InterPro" id="IPR029058">
    <property type="entry name" value="AB_hydrolase_fold"/>
</dbReference>
<evidence type="ECO:0000313" key="4">
    <source>
        <dbReference type="EMBL" id="CAL8072149.1"/>
    </source>
</evidence>
<accession>A0ABP1PQD2</accession>
<keyword evidence="5" id="KW-1185">Reference proteome</keyword>
<evidence type="ECO:0000313" key="5">
    <source>
        <dbReference type="Proteomes" id="UP001642540"/>
    </source>
</evidence>